<keyword evidence="4" id="KW-0807">Transducer</keyword>
<dbReference type="InterPro" id="IPR036322">
    <property type="entry name" value="WD40_repeat_dom_sf"/>
</dbReference>
<dbReference type="PIRSF" id="PIRSF002394">
    <property type="entry name" value="GN-bd_beta"/>
    <property type="match status" value="1"/>
</dbReference>
<dbReference type="GO" id="GO:0007165">
    <property type="term" value="P:signal transduction"/>
    <property type="evidence" value="ECO:0007669"/>
    <property type="project" value="UniProtKB-KW"/>
</dbReference>
<gene>
    <name evidence="7" type="ORF">PYX00_004537</name>
</gene>
<dbReference type="SUPFAM" id="SSF50978">
    <property type="entry name" value="WD40 repeat-like"/>
    <property type="match status" value="1"/>
</dbReference>
<dbReference type="InterPro" id="IPR001680">
    <property type="entry name" value="WD40_rpt"/>
</dbReference>
<evidence type="ECO:0008006" key="8">
    <source>
        <dbReference type="Google" id="ProtNLM"/>
    </source>
</evidence>
<organism evidence="7">
    <name type="scientific">Menopon gallinae</name>
    <name type="common">poultry shaft louse</name>
    <dbReference type="NCBI Taxonomy" id="328185"/>
    <lineage>
        <taxon>Eukaryota</taxon>
        <taxon>Metazoa</taxon>
        <taxon>Ecdysozoa</taxon>
        <taxon>Arthropoda</taxon>
        <taxon>Hexapoda</taxon>
        <taxon>Insecta</taxon>
        <taxon>Pterygota</taxon>
        <taxon>Neoptera</taxon>
        <taxon>Paraneoptera</taxon>
        <taxon>Psocodea</taxon>
        <taxon>Troctomorpha</taxon>
        <taxon>Phthiraptera</taxon>
        <taxon>Amblycera</taxon>
        <taxon>Menoponidae</taxon>
        <taxon>Menopon</taxon>
    </lineage>
</organism>
<feature type="repeat" description="WD" evidence="5">
    <location>
        <begin position="56"/>
        <end position="97"/>
    </location>
</feature>
<reference evidence="7" key="1">
    <citation type="journal article" date="2024" name="Gigascience">
        <title>Chromosome-level genome of the poultry shaft louse Menopon gallinae provides insight into the host-switching and adaptive evolution of parasitic lice.</title>
        <authorList>
            <person name="Xu Y."/>
            <person name="Ma L."/>
            <person name="Liu S."/>
            <person name="Liang Y."/>
            <person name="Liu Q."/>
            <person name="He Z."/>
            <person name="Tian L."/>
            <person name="Duan Y."/>
            <person name="Cai W."/>
            <person name="Li H."/>
            <person name="Song F."/>
        </authorList>
    </citation>
    <scope>NUCLEOTIDE SEQUENCE</scope>
    <source>
        <strain evidence="7">Cailab_2023a</strain>
    </source>
</reference>
<dbReference type="InterPro" id="IPR001632">
    <property type="entry name" value="WD40_G-protein_beta-like"/>
</dbReference>
<feature type="repeat" description="WD" evidence="5">
    <location>
        <begin position="229"/>
        <end position="270"/>
    </location>
</feature>
<dbReference type="InterPro" id="IPR016346">
    <property type="entry name" value="G-protein_beta_1-5"/>
</dbReference>
<dbReference type="CDD" id="cd00200">
    <property type="entry name" value="WD40"/>
    <property type="match status" value="1"/>
</dbReference>
<keyword evidence="3" id="KW-0677">Repeat</keyword>
<protein>
    <recommendedName>
        <fullName evidence="8">Guanine nucleotide-binding protein subunit beta-2</fullName>
    </recommendedName>
</protein>
<keyword evidence="2 5" id="KW-0853">WD repeat</keyword>
<evidence type="ECO:0000256" key="4">
    <source>
        <dbReference type="ARBA" id="ARBA00023224"/>
    </source>
</evidence>
<evidence type="ECO:0000256" key="2">
    <source>
        <dbReference type="ARBA" id="ARBA00022574"/>
    </source>
</evidence>
<proteinExistence type="inferred from homology"/>
<comment type="similarity">
    <text evidence="1">Belongs to the WD repeat G protein beta family.</text>
</comment>
<feature type="repeat" description="WD" evidence="5">
    <location>
        <begin position="273"/>
        <end position="314"/>
    </location>
</feature>
<sequence>MAKKDDPELQSLKEELEKLYTAIKEEQKKAADTTLEAATSGAADAPKVRLGTKKLLKGHLNKVTSVHYSGDNRHCVSGSLDGKLIIWDTWTGNKVQVIPLRSSWVMSVAFSPSGNFVACGGMDNMCTVYDLNNRDASGNAKIVRELLGYEGFLSSCRFSDDNNLITGSGDMKICHWDIETGKKNADFEAHAGDVVSISLSSDKNQYITGSVDKTCKLWDARDTKPKQQFFGHEADVNSVCFHPGNYAFATASEDKTARMYDLRSDQQLTVYQTPKKTNSLTSCGLSISGRFIICGSDDNQVHIWDALKNQYNSSLTGHENRITSLTTSGDGIGMVTSSWDQNCRVWA</sequence>
<dbReference type="Gene3D" id="2.130.10.10">
    <property type="entry name" value="YVTN repeat-like/Quinoprotein amine dehydrogenase"/>
    <property type="match status" value="1"/>
</dbReference>
<evidence type="ECO:0000256" key="3">
    <source>
        <dbReference type="ARBA" id="ARBA00022737"/>
    </source>
</evidence>
<dbReference type="Pfam" id="PF25391">
    <property type="entry name" value="WD40_Gbeta"/>
    <property type="match status" value="1"/>
</dbReference>
<evidence type="ECO:0000256" key="6">
    <source>
        <dbReference type="SAM" id="Coils"/>
    </source>
</evidence>
<dbReference type="PROSITE" id="PS50082">
    <property type="entry name" value="WD_REPEATS_2"/>
    <property type="match status" value="7"/>
</dbReference>
<dbReference type="PROSITE" id="PS50294">
    <property type="entry name" value="WD_REPEATS_REGION"/>
    <property type="match status" value="4"/>
</dbReference>
<comment type="caution">
    <text evidence="7">The sequence shown here is derived from an EMBL/GenBank/DDBJ whole genome shotgun (WGS) entry which is preliminary data.</text>
</comment>
<feature type="coiled-coil region" evidence="6">
    <location>
        <begin position="9"/>
        <end position="36"/>
    </location>
</feature>
<dbReference type="PRINTS" id="PR00319">
    <property type="entry name" value="GPROTEINB"/>
</dbReference>
<dbReference type="PANTHER" id="PTHR19850">
    <property type="entry name" value="GUANINE NUCLEOTIDE-BINDING PROTEIN BETA G PROTEIN BETA"/>
    <property type="match status" value="1"/>
</dbReference>
<dbReference type="InterPro" id="IPR020472">
    <property type="entry name" value="WD40_PAC1"/>
</dbReference>
<feature type="repeat" description="WD" evidence="5">
    <location>
        <begin position="98"/>
        <end position="139"/>
    </location>
</feature>
<dbReference type="InterPro" id="IPR015943">
    <property type="entry name" value="WD40/YVTN_repeat-like_dom_sf"/>
</dbReference>
<dbReference type="EMBL" id="JARGDH010000002">
    <property type="protein sequence ID" value="KAL0277168.1"/>
    <property type="molecule type" value="Genomic_DNA"/>
</dbReference>
<evidence type="ECO:0000313" key="7">
    <source>
        <dbReference type="EMBL" id="KAL0277168.1"/>
    </source>
</evidence>
<keyword evidence="6" id="KW-0175">Coiled coil</keyword>
<dbReference type="PRINTS" id="PR00320">
    <property type="entry name" value="GPROTEINBRPT"/>
</dbReference>
<dbReference type="SMART" id="SM00320">
    <property type="entry name" value="WD40"/>
    <property type="match status" value="7"/>
</dbReference>
<feature type="repeat" description="WD" evidence="5">
    <location>
        <begin position="315"/>
        <end position="347"/>
    </location>
</feature>
<feature type="repeat" description="WD" evidence="5">
    <location>
        <begin position="187"/>
        <end position="228"/>
    </location>
</feature>
<accession>A0AAW2I5R1</accession>
<evidence type="ECO:0000256" key="1">
    <source>
        <dbReference type="ARBA" id="ARBA00009768"/>
    </source>
</evidence>
<feature type="repeat" description="WD" evidence="5">
    <location>
        <begin position="146"/>
        <end position="186"/>
    </location>
</feature>
<name>A0AAW2I5R1_9NEOP</name>
<dbReference type="AlphaFoldDB" id="A0AAW2I5R1"/>
<evidence type="ECO:0000256" key="5">
    <source>
        <dbReference type="PROSITE-ProRule" id="PRU00221"/>
    </source>
</evidence>